<gene>
    <name evidence="1" type="ORF">KQI86_07720</name>
</gene>
<reference evidence="1 2" key="1">
    <citation type="submission" date="2021-06" db="EMBL/GenBank/DDBJ databases">
        <authorList>
            <person name="Sun Q."/>
            <person name="Li D."/>
        </authorList>
    </citation>
    <scope>NUCLEOTIDE SEQUENCE [LARGE SCALE GENOMIC DNA]</scope>
    <source>
        <strain evidence="1 2">MSJ-11</strain>
    </source>
</reference>
<organism evidence="1 2">
    <name type="scientific">Clostridium mobile</name>
    <dbReference type="NCBI Taxonomy" id="2841512"/>
    <lineage>
        <taxon>Bacteria</taxon>
        <taxon>Bacillati</taxon>
        <taxon>Bacillota</taxon>
        <taxon>Clostridia</taxon>
        <taxon>Eubacteriales</taxon>
        <taxon>Clostridiaceae</taxon>
        <taxon>Clostridium</taxon>
    </lineage>
</organism>
<accession>A0ABS6EG76</accession>
<evidence type="ECO:0000313" key="1">
    <source>
        <dbReference type="EMBL" id="MBU5484215.1"/>
    </source>
</evidence>
<evidence type="ECO:0000313" key="2">
    <source>
        <dbReference type="Proteomes" id="UP000726170"/>
    </source>
</evidence>
<dbReference type="RefSeq" id="WP_216438703.1">
    <property type="nucleotide sequence ID" value="NZ_JAHLQF010000002.1"/>
</dbReference>
<keyword evidence="2" id="KW-1185">Reference proteome</keyword>
<dbReference type="Proteomes" id="UP000726170">
    <property type="component" value="Unassembled WGS sequence"/>
</dbReference>
<dbReference type="EMBL" id="JAHLQF010000002">
    <property type="protein sequence ID" value="MBU5484215.1"/>
    <property type="molecule type" value="Genomic_DNA"/>
</dbReference>
<protein>
    <submittedName>
        <fullName evidence="1">Uncharacterized protein</fullName>
    </submittedName>
</protein>
<proteinExistence type="predicted"/>
<name>A0ABS6EG76_9CLOT</name>
<comment type="caution">
    <text evidence="1">The sequence shown here is derived from an EMBL/GenBank/DDBJ whole genome shotgun (WGS) entry which is preliminary data.</text>
</comment>
<sequence length="148" mass="17582">MSWELKQIFMPNPNPNNDYTNYEKKLQPQMRFANPKLKDLFENHEDEIMKIVVKEITEYLEDESACNDDLHMFPRRCEMIGEWYVGGIALREENGRIWGSVFTRFLGYYPDPSVRMPIDDYLGLEVWIEYDPEHKKFIFDGGLDSSSI</sequence>